<proteinExistence type="predicted"/>
<accession>A0ABP7CMW2</accession>
<evidence type="ECO:0000259" key="14">
    <source>
        <dbReference type="PROSITE" id="PS51099"/>
    </source>
</evidence>
<keyword evidence="5" id="KW-0762">Sugar transport</keyword>
<evidence type="ECO:0000256" key="9">
    <source>
        <dbReference type="ARBA" id="ARBA00022777"/>
    </source>
</evidence>
<keyword evidence="7" id="KW-0598">Phosphotransferase system</keyword>
<dbReference type="InterPro" id="IPR002178">
    <property type="entry name" value="PTS_EIIA_type-2_dom"/>
</dbReference>
<feature type="domain" description="PTS EIIC type-2" evidence="15">
    <location>
        <begin position="314"/>
        <end position="676"/>
    </location>
</feature>
<keyword evidence="10 12" id="KW-1133">Transmembrane helix</keyword>
<evidence type="ECO:0000259" key="15">
    <source>
        <dbReference type="PROSITE" id="PS51104"/>
    </source>
</evidence>
<dbReference type="PROSITE" id="PS51094">
    <property type="entry name" value="PTS_EIIA_TYPE_2"/>
    <property type="match status" value="1"/>
</dbReference>
<dbReference type="Pfam" id="PF02302">
    <property type="entry name" value="PTS_IIB"/>
    <property type="match status" value="1"/>
</dbReference>
<evidence type="ECO:0000259" key="13">
    <source>
        <dbReference type="PROSITE" id="PS51094"/>
    </source>
</evidence>
<sequence length="676" mass="68069">MTQLITEGLVRLDANLGASSTEVINRLAAAVVDAGRAVDVDALAADGIAREAKTSTGVPGGIAIPHCRSAAVTEPTLAMARLAPPVDFGAKDGPADLVFFIAVPEGADKEHLGLLSKLARSLVKKDFTAALRAAPTPAAIVELVEQAVGTPVPAAVPAGAAAAGAAPAAVAPAAPAAPAAETGRPTLVAVTACPTGIAHTYMAADSLVAAAEEAGVDLHVETQGSSGATALPPEVIAAASAVIFAVDVDVREKERFAGKPVIQSPVKRGIDEPAEMIQEALAAAKDPNARRVSATADVSGHDTVGADEGFGAKLKRALLTGVSYMIPFVAGGGLLIALGFLMGGYTITEFADQITLNNSLWNLPTEYPPQAWGPLGAYLGAVAFKIGALSMSFLVPALAGYIAYALADRPGIAPGFTAGAVAVFMGAGFIGGLAGGLLAGWFAHWLGTLAPPRWLRGLMPVVVIPLLGSIVASGLMFLVLGGPIASLSAGLNSWLGSMTGAAALLLGLILGLMMGFDLGGPINKVAYSFAVAGLGAGTVAYQAPWQIMAAVMAAGMVPPLAMALATVLDRKRFSLAERENGKAAWLLGASFISEGAIPFAAADPLRVIPASMIGAGITGAMVMSTGVTSQAPHGGIFVFFAIGNFVMFVVSIAVGTVVSALAVLALKRYATRKAVA</sequence>
<organism evidence="16 17">
    <name type="scientific">Arthrobacter ginkgonis</name>
    <dbReference type="NCBI Taxonomy" id="1630594"/>
    <lineage>
        <taxon>Bacteria</taxon>
        <taxon>Bacillati</taxon>
        <taxon>Actinomycetota</taxon>
        <taxon>Actinomycetes</taxon>
        <taxon>Micrococcales</taxon>
        <taxon>Micrococcaceae</taxon>
        <taxon>Arthrobacter</taxon>
    </lineage>
</organism>
<reference evidence="17" key="1">
    <citation type="journal article" date="2019" name="Int. J. Syst. Evol. Microbiol.">
        <title>The Global Catalogue of Microorganisms (GCM) 10K type strain sequencing project: providing services to taxonomists for standard genome sequencing and annotation.</title>
        <authorList>
            <consortium name="The Broad Institute Genomics Platform"/>
            <consortium name="The Broad Institute Genome Sequencing Center for Infectious Disease"/>
            <person name="Wu L."/>
            <person name="Ma J."/>
        </authorList>
    </citation>
    <scope>NUCLEOTIDE SEQUENCE [LARGE SCALE GENOMIC DNA]</scope>
    <source>
        <strain evidence="17">JCM 30742</strain>
    </source>
</reference>
<feature type="transmembrane region" description="Helical" evidence="12">
    <location>
        <begin position="547"/>
        <end position="568"/>
    </location>
</feature>
<keyword evidence="3" id="KW-1003">Cell membrane</keyword>
<keyword evidence="4" id="KW-0597">Phosphoprotein</keyword>
<dbReference type="Pfam" id="PF00359">
    <property type="entry name" value="PTS_EIIA_2"/>
    <property type="match status" value="1"/>
</dbReference>
<feature type="transmembrane region" description="Helical" evidence="12">
    <location>
        <begin position="419"/>
        <end position="446"/>
    </location>
</feature>
<keyword evidence="8 12" id="KW-0812">Transmembrane</keyword>
<evidence type="ECO:0000313" key="17">
    <source>
        <dbReference type="Proteomes" id="UP001500752"/>
    </source>
</evidence>
<dbReference type="Proteomes" id="UP001500752">
    <property type="component" value="Unassembled WGS sequence"/>
</dbReference>
<dbReference type="InterPro" id="IPR016152">
    <property type="entry name" value="PTrfase/Anion_transptr"/>
</dbReference>
<feature type="domain" description="PTS EIIA type-2" evidence="13">
    <location>
        <begin position="3"/>
        <end position="147"/>
    </location>
</feature>
<evidence type="ECO:0000256" key="8">
    <source>
        <dbReference type="ARBA" id="ARBA00022692"/>
    </source>
</evidence>
<dbReference type="InterPro" id="IPR003353">
    <property type="entry name" value="PTS_IIB_fruc"/>
</dbReference>
<evidence type="ECO:0000256" key="7">
    <source>
        <dbReference type="ARBA" id="ARBA00022683"/>
    </source>
</evidence>
<dbReference type="NCBIfam" id="TIGR00848">
    <property type="entry name" value="fruA"/>
    <property type="match status" value="1"/>
</dbReference>
<keyword evidence="2" id="KW-0813">Transport</keyword>
<dbReference type="PANTHER" id="PTHR30505">
    <property type="entry name" value="FRUCTOSE-LIKE PERMEASE"/>
    <property type="match status" value="1"/>
</dbReference>
<dbReference type="SUPFAM" id="SSF55804">
    <property type="entry name" value="Phoshotransferase/anion transport protein"/>
    <property type="match status" value="1"/>
</dbReference>
<dbReference type="CDD" id="cd05569">
    <property type="entry name" value="PTS_IIB_fructose"/>
    <property type="match status" value="1"/>
</dbReference>
<evidence type="ECO:0000256" key="3">
    <source>
        <dbReference type="ARBA" id="ARBA00022475"/>
    </source>
</evidence>
<dbReference type="CDD" id="cd00211">
    <property type="entry name" value="PTS_IIA_fru"/>
    <property type="match status" value="1"/>
</dbReference>
<keyword evidence="6" id="KW-0808">Transferase</keyword>
<evidence type="ECO:0000256" key="12">
    <source>
        <dbReference type="SAM" id="Phobius"/>
    </source>
</evidence>
<evidence type="ECO:0000256" key="1">
    <source>
        <dbReference type="ARBA" id="ARBA00004429"/>
    </source>
</evidence>
<dbReference type="Gene3D" id="3.40.930.10">
    <property type="entry name" value="Mannitol-specific EII, Chain A"/>
    <property type="match status" value="1"/>
</dbReference>
<feature type="transmembrane region" description="Helical" evidence="12">
    <location>
        <begin position="494"/>
        <end position="513"/>
    </location>
</feature>
<feature type="transmembrane region" description="Helical" evidence="12">
    <location>
        <begin position="458"/>
        <end position="482"/>
    </location>
</feature>
<comment type="subcellular location">
    <subcellularLocation>
        <location evidence="1">Cell inner membrane</location>
        <topology evidence="1">Multi-pass membrane protein</topology>
    </subcellularLocation>
</comment>
<dbReference type="InterPro" id="IPR006327">
    <property type="entry name" value="PTS_IIC_fruc"/>
</dbReference>
<feature type="transmembrane region" description="Helical" evidence="12">
    <location>
        <begin position="525"/>
        <end position="541"/>
    </location>
</feature>
<dbReference type="NCBIfam" id="TIGR00829">
    <property type="entry name" value="FRU"/>
    <property type="match status" value="1"/>
</dbReference>
<evidence type="ECO:0000256" key="2">
    <source>
        <dbReference type="ARBA" id="ARBA00022448"/>
    </source>
</evidence>
<dbReference type="InterPro" id="IPR036095">
    <property type="entry name" value="PTS_EIIB-like_sf"/>
</dbReference>
<name>A0ABP7CMW2_9MICC</name>
<feature type="transmembrane region" description="Helical" evidence="12">
    <location>
        <begin position="386"/>
        <end position="407"/>
    </location>
</feature>
<dbReference type="PROSITE" id="PS51099">
    <property type="entry name" value="PTS_EIIB_TYPE_2"/>
    <property type="match status" value="1"/>
</dbReference>
<evidence type="ECO:0000256" key="6">
    <source>
        <dbReference type="ARBA" id="ARBA00022679"/>
    </source>
</evidence>
<keyword evidence="17" id="KW-1185">Reference proteome</keyword>
<dbReference type="EMBL" id="BAABEO010000020">
    <property type="protein sequence ID" value="GAA3691605.1"/>
    <property type="molecule type" value="Genomic_DNA"/>
</dbReference>
<dbReference type="InterPro" id="IPR013014">
    <property type="entry name" value="PTS_EIIC_2"/>
</dbReference>
<dbReference type="InterPro" id="IPR013011">
    <property type="entry name" value="PTS_EIIB_2"/>
</dbReference>
<dbReference type="SUPFAM" id="SSF52794">
    <property type="entry name" value="PTS system IIB component-like"/>
    <property type="match status" value="1"/>
</dbReference>
<evidence type="ECO:0000256" key="5">
    <source>
        <dbReference type="ARBA" id="ARBA00022597"/>
    </source>
</evidence>
<feature type="domain" description="PTS EIIB type-2" evidence="14">
    <location>
        <begin position="187"/>
        <end position="282"/>
    </location>
</feature>
<evidence type="ECO:0000256" key="4">
    <source>
        <dbReference type="ARBA" id="ARBA00022553"/>
    </source>
</evidence>
<dbReference type="Pfam" id="PF02378">
    <property type="entry name" value="PTS_EIIC"/>
    <property type="match status" value="1"/>
</dbReference>
<dbReference type="PANTHER" id="PTHR30505:SF0">
    <property type="entry name" value="FRUCTOSE-LIKE PTS SYSTEM EIIBC COMPONENT-RELATED"/>
    <property type="match status" value="1"/>
</dbReference>
<gene>
    <name evidence="16" type="ORF">GCM10023081_31350</name>
</gene>
<evidence type="ECO:0000256" key="10">
    <source>
        <dbReference type="ARBA" id="ARBA00022989"/>
    </source>
</evidence>
<evidence type="ECO:0000313" key="16">
    <source>
        <dbReference type="EMBL" id="GAA3691605.1"/>
    </source>
</evidence>
<dbReference type="InterPro" id="IPR050864">
    <property type="entry name" value="Bacterial_PTS_Sugar_Transport"/>
</dbReference>
<dbReference type="RefSeq" id="WP_345152161.1">
    <property type="nucleotide sequence ID" value="NZ_BAABEO010000020.1"/>
</dbReference>
<dbReference type="InterPro" id="IPR003501">
    <property type="entry name" value="PTS_EIIB_2/3"/>
</dbReference>
<dbReference type="Gene3D" id="3.40.50.2300">
    <property type="match status" value="1"/>
</dbReference>
<feature type="transmembrane region" description="Helical" evidence="12">
    <location>
        <begin position="636"/>
        <end position="666"/>
    </location>
</feature>
<keyword evidence="11 12" id="KW-0472">Membrane</keyword>
<keyword evidence="9" id="KW-0418">Kinase</keyword>
<feature type="transmembrane region" description="Helical" evidence="12">
    <location>
        <begin position="607"/>
        <end position="624"/>
    </location>
</feature>
<dbReference type="InterPro" id="IPR004715">
    <property type="entry name" value="PTS_IIA_fruc"/>
</dbReference>
<protein>
    <submittedName>
        <fullName evidence="16">Fructose-specific PTS transporter subunit EIIC</fullName>
    </submittedName>
</protein>
<evidence type="ECO:0000256" key="11">
    <source>
        <dbReference type="ARBA" id="ARBA00023136"/>
    </source>
</evidence>
<feature type="transmembrane region" description="Helical" evidence="12">
    <location>
        <begin position="324"/>
        <end position="347"/>
    </location>
</feature>
<dbReference type="PROSITE" id="PS51104">
    <property type="entry name" value="PTS_EIIC_TYPE_2"/>
    <property type="match status" value="1"/>
</dbReference>
<dbReference type="InterPro" id="IPR003352">
    <property type="entry name" value="PTS_EIIC"/>
</dbReference>
<dbReference type="NCBIfam" id="TIGR01427">
    <property type="entry name" value="PTS_IIC_fructo"/>
    <property type="match status" value="1"/>
</dbReference>
<comment type="caution">
    <text evidence="16">The sequence shown here is derived from an EMBL/GenBank/DDBJ whole genome shotgun (WGS) entry which is preliminary data.</text>
</comment>